<evidence type="ECO:0000256" key="2">
    <source>
        <dbReference type="ARBA" id="ARBA00022763"/>
    </source>
</evidence>
<evidence type="ECO:0000256" key="3">
    <source>
        <dbReference type="ARBA" id="ARBA00023204"/>
    </source>
</evidence>
<keyword evidence="3" id="KW-0234">DNA repair</keyword>
<dbReference type="STRING" id="329884.A0A4U0X1V8"/>
<evidence type="ECO:0000313" key="6">
    <source>
        <dbReference type="Proteomes" id="UP000309340"/>
    </source>
</evidence>
<feature type="compositionally biased region" description="Low complexity" evidence="4">
    <location>
        <begin position="1"/>
        <end position="38"/>
    </location>
</feature>
<organism evidence="5 6">
    <name type="scientific">Friedmanniomyces simplex</name>
    <dbReference type="NCBI Taxonomy" id="329884"/>
    <lineage>
        <taxon>Eukaryota</taxon>
        <taxon>Fungi</taxon>
        <taxon>Dikarya</taxon>
        <taxon>Ascomycota</taxon>
        <taxon>Pezizomycotina</taxon>
        <taxon>Dothideomycetes</taxon>
        <taxon>Dothideomycetidae</taxon>
        <taxon>Mycosphaerellales</taxon>
        <taxon>Teratosphaeriaceae</taxon>
        <taxon>Friedmanniomyces</taxon>
    </lineage>
</organism>
<accession>A0A4U0X1V8</accession>
<evidence type="ECO:0000256" key="4">
    <source>
        <dbReference type="SAM" id="MobiDB-lite"/>
    </source>
</evidence>
<dbReference type="AlphaFoldDB" id="A0A4U0X1V8"/>
<protein>
    <recommendedName>
        <fullName evidence="7">Swi5-domain-containing protein</fullName>
    </recommendedName>
</protein>
<comment type="caution">
    <text evidence="5">The sequence shown here is derived from an EMBL/GenBank/DDBJ whole genome shotgun (WGS) entry which is preliminary data.</text>
</comment>
<dbReference type="Pfam" id="PF07061">
    <property type="entry name" value="Swi5"/>
    <property type="match status" value="1"/>
</dbReference>
<evidence type="ECO:0000256" key="1">
    <source>
        <dbReference type="ARBA" id="ARBA00008060"/>
    </source>
</evidence>
<proteinExistence type="inferred from homology"/>
<reference evidence="5 6" key="1">
    <citation type="submission" date="2017-03" db="EMBL/GenBank/DDBJ databases">
        <title>Genomes of endolithic fungi from Antarctica.</title>
        <authorList>
            <person name="Coleine C."/>
            <person name="Masonjones S."/>
            <person name="Stajich J.E."/>
        </authorList>
    </citation>
    <scope>NUCLEOTIDE SEQUENCE [LARGE SCALE GENOMIC DNA]</scope>
    <source>
        <strain evidence="5 6">CCFEE 5184</strain>
    </source>
</reference>
<name>A0A4U0X1V8_9PEZI</name>
<dbReference type="InterPro" id="IPR010760">
    <property type="entry name" value="DNA-repair_Swi5"/>
</dbReference>
<sequence>MTSQEEQTTSTTTQQPAAVPPSSDTTLLSSPAATTAPSNKAPEAILIPPNPRLAALATKRTTLERTLSDLTAHRSALITRTTLPSGLAMPAEWPEDQKEAQALSSANAVIKEHIGLLHRYNEIKDIGQGLMGLLADQRGVRVSEVMEDFGLGGRD</sequence>
<dbReference type="PANTHER" id="PTHR28529">
    <property type="entry name" value="DNA REPAIR PROTEIN SWI5 HOMOLOG"/>
    <property type="match status" value="1"/>
</dbReference>
<feature type="region of interest" description="Disordered" evidence="4">
    <location>
        <begin position="1"/>
        <end position="47"/>
    </location>
</feature>
<dbReference type="Proteomes" id="UP000309340">
    <property type="component" value="Unassembled WGS sequence"/>
</dbReference>
<dbReference type="Gene3D" id="1.20.5.170">
    <property type="match status" value="1"/>
</dbReference>
<dbReference type="GO" id="GO:0032798">
    <property type="term" value="C:Swi5-Sfr1 complex"/>
    <property type="evidence" value="ECO:0007669"/>
    <property type="project" value="TreeGrafter"/>
</dbReference>
<dbReference type="GO" id="GO:0000709">
    <property type="term" value="P:meiotic joint molecule formation"/>
    <property type="evidence" value="ECO:0007669"/>
    <property type="project" value="TreeGrafter"/>
</dbReference>
<dbReference type="EMBL" id="NAJQ01000405">
    <property type="protein sequence ID" value="TKA70244.1"/>
    <property type="molecule type" value="Genomic_DNA"/>
</dbReference>
<evidence type="ECO:0008006" key="7">
    <source>
        <dbReference type="Google" id="ProtNLM"/>
    </source>
</evidence>
<dbReference type="PANTHER" id="PTHR28529:SF2">
    <property type="entry name" value="DNA REPAIR PROTEIN SWI5 HOMOLOG"/>
    <property type="match status" value="1"/>
</dbReference>
<comment type="similarity">
    <text evidence="1">Belongs to the SWI5/SAE3 family.</text>
</comment>
<dbReference type="GO" id="GO:0034974">
    <property type="term" value="C:Swi5-Swi2 complex"/>
    <property type="evidence" value="ECO:0007669"/>
    <property type="project" value="TreeGrafter"/>
</dbReference>
<keyword evidence="2" id="KW-0227">DNA damage</keyword>
<gene>
    <name evidence="5" type="ORF">B0A55_06881</name>
</gene>
<dbReference type="GO" id="GO:0010772">
    <property type="term" value="P:meiotic DNA recombinase assembly involved in reciprocal meiotic recombination"/>
    <property type="evidence" value="ECO:0007669"/>
    <property type="project" value="TreeGrafter"/>
</dbReference>
<keyword evidence="6" id="KW-1185">Reference proteome</keyword>
<evidence type="ECO:0000313" key="5">
    <source>
        <dbReference type="EMBL" id="TKA70244.1"/>
    </source>
</evidence>
<dbReference type="OrthoDB" id="255837at2759"/>